<dbReference type="SUPFAM" id="SSF52317">
    <property type="entry name" value="Class I glutamine amidotransferase-like"/>
    <property type="match status" value="1"/>
</dbReference>
<dbReference type="Proteomes" id="UP001180536">
    <property type="component" value="Unassembled WGS sequence"/>
</dbReference>
<feature type="chain" id="PRO_5045882130" description="ThuA-like domain-containing protein" evidence="1">
    <location>
        <begin position="31"/>
        <end position="291"/>
    </location>
</feature>
<dbReference type="PANTHER" id="PTHR40469:SF2">
    <property type="entry name" value="GALACTOSE-BINDING DOMAIN-LIKE SUPERFAMILY PROTEIN"/>
    <property type="match status" value="1"/>
</dbReference>
<protein>
    <recommendedName>
        <fullName evidence="2">ThuA-like domain-containing protein</fullName>
    </recommendedName>
</protein>
<sequence length="291" mass="31741">MHRFLIPASPMNACRSLALTVALVALPAFAADTPKPLRALLITGGCCHEYGVQKDVLKSGIEARAHIVVDQVHSANTTGSPPLAIFRNPGYARGYDVVIHDECVGDLRDPAVFQGVLKPHLDGIPGVNLHCAMHSYRFGDYGQPVARGAENAHWYEYIGLQSTGHGPHEPIAISFVNRDHPITRTLGDWTTVNEELYNNVQILDGKVLATGKQVVKQSKRQPDGTMTEEAQTVEAAVVWTHEFGPKKTRVFSTSLGHHTATVADARYLDLVTRGILWAAGKDDQPGYVKQP</sequence>
<keyword evidence="1" id="KW-0732">Signal</keyword>
<gene>
    <name evidence="3" type="ORF">J2X16_001505</name>
</gene>
<dbReference type="Pfam" id="PF06283">
    <property type="entry name" value="ThuA"/>
    <property type="match status" value="1"/>
</dbReference>
<feature type="signal peptide" evidence="1">
    <location>
        <begin position="1"/>
        <end position="30"/>
    </location>
</feature>
<keyword evidence="4" id="KW-1185">Reference proteome</keyword>
<feature type="domain" description="ThuA-like" evidence="2">
    <location>
        <begin position="86"/>
        <end position="278"/>
    </location>
</feature>
<comment type="caution">
    <text evidence="3">The sequence shown here is derived from an EMBL/GenBank/DDBJ whole genome shotgun (WGS) entry which is preliminary data.</text>
</comment>
<evidence type="ECO:0000259" key="2">
    <source>
        <dbReference type="Pfam" id="PF06283"/>
    </source>
</evidence>
<dbReference type="PANTHER" id="PTHR40469">
    <property type="entry name" value="SECRETED GLYCOSYL HYDROLASE"/>
    <property type="match status" value="1"/>
</dbReference>
<dbReference type="Gene3D" id="3.40.50.880">
    <property type="match status" value="1"/>
</dbReference>
<dbReference type="InterPro" id="IPR029010">
    <property type="entry name" value="ThuA-like"/>
</dbReference>
<evidence type="ECO:0000313" key="4">
    <source>
        <dbReference type="Proteomes" id="UP001180536"/>
    </source>
</evidence>
<accession>A0ABU1Z8V4</accession>
<evidence type="ECO:0000256" key="1">
    <source>
        <dbReference type="SAM" id="SignalP"/>
    </source>
</evidence>
<proteinExistence type="predicted"/>
<name>A0ABU1Z8V4_9BURK</name>
<dbReference type="InterPro" id="IPR029062">
    <property type="entry name" value="Class_I_gatase-like"/>
</dbReference>
<dbReference type="EMBL" id="JAVDXQ010000002">
    <property type="protein sequence ID" value="MDR7296166.1"/>
    <property type="molecule type" value="Genomic_DNA"/>
</dbReference>
<reference evidence="3 4" key="1">
    <citation type="submission" date="2023-07" db="EMBL/GenBank/DDBJ databases">
        <title>Sorghum-associated microbial communities from plants grown in Nebraska, USA.</title>
        <authorList>
            <person name="Schachtman D."/>
        </authorList>
    </citation>
    <scope>NUCLEOTIDE SEQUENCE [LARGE SCALE GENOMIC DNA]</scope>
    <source>
        <strain evidence="3 4">BE310</strain>
    </source>
</reference>
<organism evidence="3 4">
    <name type="scientific">Pelomonas aquatica</name>
    <dbReference type="NCBI Taxonomy" id="431058"/>
    <lineage>
        <taxon>Bacteria</taxon>
        <taxon>Pseudomonadati</taxon>
        <taxon>Pseudomonadota</taxon>
        <taxon>Betaproteobacteria</taxon>
        <taxon>Burkholderiales</taxon>
        <taxon>Sphaerotilaceae</taxon>
        <taxon>Roseateles</taxon>
    </lineage>
</organism>
<evidence type="ECO:0000313" key="3">
    <source>
        <dbReference type="EMBL" id="MDR7296166.1"/>
    </source>
</evidence>